<evidence type="ECO:0000313" key="1">
    <source>
        <dbReference type="EMBL" id="QSS51819.1"/>
    </source>
</evidence>
<dbReference type="AlphaFoldDB" id="A0A8A1LCP2"/>
<dbReference type="EMBL" id="CP069103">
    <property type="protein sequence ID" value="QSS51819.1"/>
    <property type="molecule type" value="Genomic_DNA"/>
</dbReference>
<protein>
    <submittedName>
        <fullName evidence="1">Uncharacterized protein</fullName>
    </submittedName>
</protein>
<gene>
    <name evidence="1" type="ORF">I7I53_07250</name>
</gene>
<sequence>MRRRHHATLPSLSEALAQPLNSRLRMAPSRPLWLMVIEDAPTGFGYFEDPIFASKKRNG</sequence>
<dbReference type="VEuPathDB" id="FungiDB:I7I53_07250"/>
<organism evidence="1 2">
    <name type="scientific">Ajellomyces capsulatus (strain H88)</name>
    <name type="common">Darling's disease fungus</name>
    <name type="synonym">Histoplasma capsulatum</name>
    <dbReference type="NCBI Taxonomy" id="544711"/>
    <lineage>
        <taxon>Eukaryota</taxon>
        <taxon>Fungi</taxon>
        <taxon>Dikarya</taxon>
        <taxon>Ascomycota</taxon>
        <taxon>Pezizomycotina</taxon>
        <taxon>Eurotiomycetes</taxon>
        <taxon>Eurotiomycetidae</taxon>
        <taxon>Onygenales</taxon>
        <taxon>Ajellomycetaceae</taxon>
        <taxon>Histoplasma</taxon>
    </lineage>
</organism>
<dbReference type="Proteomes" id="UP000663419">
    <property type="component" value="Chromosome 2"/>
</dbReference>
<accession>A0A8A1LCP2</accession>
<evidence type="ECO:0000313" key="2">
    <source>
        <dbReference type="Proteomes" id="UP000663419"/>
    </source>
</evidence>
<reference evidence="1" key="1">
    <citation type="submission" date="2021-01" db="EMBL/GenBank/DDBJ databases">
        <title>Chromosome-level genome assembly of a human fungal pathogen reveals clustering of transcriptionally co-regulated genes.</title>
        <authorList>
            <person name="Voorhies M."/>
            <person name="Cohen S."/>
            <person name="Shea T.P."/>
            <person name="Petrus S."/>
            <person name="Munoz J.F."/>
            <person name="Poplawski S."/>
            <person name="Goldman W.E."/>
            <person name="Michael T."/>
            <person name="Cuomo C.A."/>
            <person name="Sil A."/>
            <person name="Beyhan S."/>
        </authorList>
    </citation>
    <scope>NUCLEOTIDE SEQUENCE</scope>
    <source>
        <strain evidence="1">H88</strain>
    </source>
</reference>
<proteinExistence type="predicted"/>
<name>A0A8A1LCP2_AJEC8</name>